<dbReference type="KEGG" id="cmt:CCM_02073"/>
<reference evidence="1 2" key="1">
    <citation type="journal article" date="2011" name="Genome Biol.">
        <title>Genome sequence of the insect pathogenic fungus Cordyceps militaris, a valued traditional Chinese medicine.</title>
        <authorList>
            <person name="Zheng P."/>
            <person name="Xia Y."/>
            <person name="Xiao G."/>
            <person name="Xiong C."/>
            <person name="Hu X."/>
            <person name="Zhang S."/>
            <person name="Zheng H."/>
            <person name="Huang Y."/>
            <person name="Zhou Y."/>
            <person name="Wang S."/>
            <person name="Zhao G.P."/>
            <person name="Liu X."/>
            <person name="St Leger R.J."/>
            <person name="Wang C."/>
        </authorList>
    </citation>
    <scope>NUCLEOTIDE SEQUENCE [LARGE SCALE GENOMIC DNA]</scope>
    <source>
        <strain evidence="1 2">CM01</strain>
    </source>
</reference>
<protein>
    <recommendedName>
        <fullName evidence="3">F-box domain-containing protein</fullName>
    </recommendedName>
</protein>
<dbReference type="VEuPathDB" id="FungiDB:CCM_02073"/>
<sequence>MSLLRLPLEVQSTILESCTDASDALALGSTCKQLTELWAARGAGVVWSLWTRQIPAVEEALISFVHDQEARKQPLPMAIDVAQFSSAHKRPGLADFNGLWAQILMVRMMAKHIIIHSEARHGEHREGLEEPEHQAECEARVQTAIYRTLTAAAAIAGLYNAPMYTEYPIYPDDSMGFDRPPLTLGRDGRFPAERLRDLLECPAFRMPVDREEEEKMFGAFAVWLRDNILADQAARQRMAQHHQNKTGRGLCCVCNLDYSHSDGEHSSDDSSWEPECALADVDGLQHSDTHLLIWHVMQMLRVQGRIQRLIALSPIESTPNLDPPAHRTIPVVFFNQFQVREVHLTKNPPRMDLRPTTHSIVHRRRPYSAYTDVFDEGNWTYLLYSVVTESDQPNTYRETGAPTTPLELKLFDYLLWRLAGARFPLNYFQYSDSELYADYMTFVHTFTIFASDEVESRAPWETEMTALIKAFSLFTLSIRSAGTATACISWRPHSHFESEPVPWLPIPNPLSRWSESCLARLRVVGIRSELARVAPPKHAIALTAWASSRRCQLME</sequence>
<dbReference type="STRING" id="983644.G3JCJ2"/>
<evidence type="ECO:0000313" key="2">
    <source>
        <dbReference type="Proteomes" id="UP000001610"/>
    </source>
</evidence>
<dbReference type="InParanoid" id="G3JCJ2"/>
<name>G3JCJ2_CORMM</name>
<dbReference type="eggNOG" id="ENOG502T3ZM">
    <property type="taxonomic scope" value="Eukaryota"/>
</dbReference>
<dbReference type="OMA" id="WEPECAL"/>
<gene>
    <name evidence="1" type="ORF">CCM_02073</name>
</gene>
<evidence type="ECO:0000313" key="1">
    <source>
        <dbReference type="EMBL" id="EGX93804.1"/>
    </source>
</evidence>
<keyword evidence="2" id="KW-1185">Reference proteome</keyword>
<organism evidence="1 2">
    <name type="scientific">Cordyceps militaris (strain CM01)</name>
    <name type="common">Caterpillar fungus</name>
    <dbReference type="NCBI Taxonomy" id="983644"/>
    <lineage>
        <taxon>Eukaryota</taxon>
        <taxon>Fungi</taxon>
        <taxon>Dikarya</taxon>
        <taxon>Ascomycota</taxon>
        <taxon>Pezizomycotina</taxon>
        <taxon>Sordariomycetes</taxon>
        <taxon>Hypocreomycetidae</taxon>
        <taxon>Hypocreales</taxon>
        <taxon>Cordycipitaceae</taxon>
        <taxon>Cordyceps</taxon>
    </lineage>
</organism>
<accession>G3JCJ2</accession>
<dbReference type="GeneID" id="18164102"/>
<dbReference type="EMBL" id="JH126400">
    <property type="protein sequence ID" value="EGX93804.1"/>
    <property type="molecule type" value="Genomic_DNA"/>
</dbReference>
<dbReference type="AlphaFoldDB" id="G3JCJ2"/>
<dbReference type="HOGENOM" id="CLU_027085_0_0_1"/>
<evidence type="ECO:0008006" key="3">
    <source>
        <dbReference type="Google" id="ProtNLM"/>
    </source>
</evidence>
<proteinExistence type="predicted"/>
<dbReference type="Proteomes" id="UP000001610">
    <property type="component" value="Unassembled WGS sequence"/>
</dbReference>
<dbReference type="OrthoDB" id="4870444at2759"/>
<dbReference type="RefSeq" id="XP_006667290.1">
    <property type="nucleotide sequence ID" value="XM_006667227.1"/>
</dbReference>